<evidence type="ECO:0000256" key="1">
    <source>
        <dbReference type="ARBA" id="ARBA00010641"/>
    </source>
</evidence>
<dbReference type="InterPro" id="IPR007627">
    <property type="entry name" value="RNA_pol_sigma70_r2"/>
</dbReference>
<keyword evidence="2" id="KW-0805">Transcription regulation</keyword>
<dbReference type="Gene3D" id="1.10.1740.10">
    <property type="match status" value="1"/>
</dbReference>
<evidence type="ECO:0000256" key="3">
    <source>
        <dbReference type="ARBA" id="ARBA00023082"/>
    </source>
</evidence>
<dbReference type="Proteomes" id="UP000076998">
    <property type="component" value="Unassembled WGS sequence"/>
</dbReference>
<dbReference type="InterPro" id="IPR039425">
    <property type="entry name" value="RNA_pol_sigma-70-like"/>
</dbReference>
<accession>A0A177KEJ9</accession>
<dbReference type="InterPro" id="IPR036388">
    <property type="entry name" value="WH-like_DNA-bd_sf"/>
</dbReference>
<evidence type="ECO:0000256" key="4">
    <source>
        <dbReference type="ARBA" id="ARBA00023163"/>
    </source>
</evidence>
<dbReference type="GO" id="GO:0003677">
    <property type="term" value="F:DNA binding"/>
    <property type="evidence" value="ECO:0007669"/>
    <property type="project" value="InterPro"/>
</dbReference>
<name>A0A177KEJ9_9MICO</name>
<dbReference type="AlphaFoldDB" id="A0A177KEJ9"/>
<dbReference type="NCBIfam" id="TIGR02937">
    <property type="entry name" value="sigma70-ECF"/>
    <property type="match status" value="1"/>
</dbReference>
<dbReference type="PANTHER" id="PTHR43133:SF25">
    <property type="entry name" value="RNA POLYMERASE SIGMA FACTOR RFAY-RELATED"/>
    <property type="match status" value="1"/>
</dbReference>
<feature type="domain" description="RNA polymerase sigma-70 region 2" evidence="5">
    <location>
        <begin position="21"/>
        <end position="88"/>
    </location>
</feature>
<evidence type="ECO:0000313" key="8">
    <source>
        <dbReference type="Proteomes" id="UP000076998"/>
    </source>
</evidence>
<dbReference type="InterPro" id="IPR013325">
    <property type="entry name" value="RNA_pol_sigma_r2"/>
</dbReference>
<dbReference type="InterPro" id="IPR013249">
    <property type="entry name" value="RNA_pol_sigma70_r4_t2"/>
</dbReference>
<evidence type="ECO:0000313" key="7">
    <source>
        <dbReference type="EMBL" id="OAH51828.1"/>
    </source>
</evidence>
<dbReference type="SUPFAM" id="SSF88946">
    <property type="entry name" value="Sigma2 domain of RNA polymerase sigma factors"/>
    <property type="match status" value="1"/>
</dbReference>
<proteinExistence type="inferred from homology"/>
<dbReference type="OrthoDB" id="3747638at2"/>
<dbReference type="PANTHER" id="PTHR43133">
    <property type="entry name" value="RNA POLYMERASE ECF-TYPE SIGMA FACTO"/>
    <property type="match status" value="1"/>
</dbReference>
<dbReference type="Gene3D" id="1.10.10.10">
    <property type="entry name" value="Winged helix-like DNA-binding domain superfamily/Winged helix DNA-binding domain"/>
    <property type="match status" value="1"/>
</dbReference>
<keyword evidence="3" id="KW-0731">Sigma factor</keyword>
<gene>
    <name evidence="7" type="ORF">AYL44_06255</name>
</gene>
<dbReference type="Pfam" id="PF08281">
    <property type="entry name" value="Sigma70_r4_2"/>
    <property type="match status" value="1"/>
</dbReference>
<dbReference type="Pfam" id="PF04542">
    <property type="entry name" value="Sigma70_r2"/>
    <property type="match status" value="1"/>
</dbReference>
<dbReference type="EMBL" id="LSTV01000001">
    <property type="protein sequence ID" value="OAH51828.1"/>
    <property type="molecule type" value="Genomic_DNA"/>
</dbReference>
<dbReference type="SUPFAM" id="SSF88659">
    <property type="entry name" value="Sigma3 and sigma4 domains of RNA polymerase sigma factors"/>
    <property type="match status" value="1"/>
</dbReference>
<dbReference type="InterPro" id="IPR013324">
    <property type="entry name" value="RNA_pol_sigma_r3/r4-like"/>
</dbReference>
<organism evidence="7 8">
    <name type="scientific">Microbacterium oleivorans</name>
    <dbReference type="NCBI Taxonomy" id="273677"/>
    <lineage>
        <taxon>Bacteria</taxon>
        <taxon>Bacillati</taxon>
        <taxon>Actinomycetota</taxon>
        <taxon>Actinomycetes</taxon>
        <taxon>Micrococcales</taxon>
        <taxon>Microbacteriaceae</taxon>
        <taxon>Microbacterium</taxon>
    </lineage>
</organism>
<sequence>MTTDSSIIRRSLSDPPAFAELFERHASAIGRFAAQRVGSDGGQDVLSETFLIAFRKRDRFDHAWESARPWLFGIATRVIRRMTARDARQWRAIAASAAVAEAGHADGASRSDDRIDAGSAMRGLADRIAALPSGDRDVLLLHAWGDLTYEQIGVALGIPVGTVRSRLNRVRRRLRVPELTTTLGEEGNHGRAVEQGA</sequence>
<feature type="domain" description="RNA polymerase sigma factor 70 region 4 type 2" evidence="6">
    <location>
        <begin position="124"/>
        <end position="174"/>
    </location>
</feature>
<protein>
    <submittedName>
        <fullName evidence="7">RNA polymerase subunit sigma-70</fullName>
    </submittedName>
</protein>
<dbReference type="GO" id="GO:0016987">
    <property type="term" value="F:sigma factor activity"/>
    <property type="evidence" value="ECO:0007669"/>
    <property type="project" value="UniProtKB-KW"/>
</dbReference>
<evidence type="ECO:0000259" key="5">
    <source>
        <dbReference type="Pfam" id="PF04542"/>
    </source>
</evidence>
<evidence type="ECO:0000256" key="2">
    <source>
        <dbReference type="ARBA" id="ARBA00023015"/>
    </source>
</evidence>
<comment type="similarity">
    <text evidence="1">Belongs to the sigma-70 factor family. ECF subfamily.</text>
</comment>
<evidence type="ECO:0000259" key="6">
    <source>
        <dbReference type="Pfam" id="PF08281"/>
    </source>
</evidence>
<dbReference type="GO" id="GO:0006352">
    <property type="term" value="P:DNA-templated transcription initiation"/>
    <property type="evidence" value="ECO:0007669"/>
    <property type="project" value="InterPro"/>
</dbReference>
<reference evidence="7 8" key="1">
    <citation type="submission" date="2016-02" db="EMBL/GenBank/DDBJ databases">
        <authorList>
            <person name="Wen L."/>
            <person name="He K."/>
            <person name="Yang H."/>
        </authorList>
    </citation>
    <scope>NUCLEOTIDE SEQUENCE [LARGE SCALE GENOMIC DNA]</scope>
    <source>
        <strain evidence="7 8">CD11_3</strain>
    </source>
</reference>
<dbReference type="InterPro" id="IPR014284">
    <property type="entry name" value="RNA_pol_sigma-70_dom"/>
</dbReference>
<comment type="caution">
    <text evidence="7">The sequence shown here is derived from an EMBL/GenBank/DDBJ whole genome shotgun (WGS) entry which is preliminary data.</text>
</comment>
<dbReference type="RefSeq" id="WP_064002330.1">
    <property type="nucleotide sequence ID" value="NZ_LSTV01000001.1"/>
</dbReference>
<keyword evidence="4" id="KW-0804">Transcription</keyword>